<sequence length="612" mass="68186">MTSDDKIRKNALSCNGCRQRKVKERYELLVSVVRHFVPSASFGTEDLRKLLDTLPAPAEGSPASTPPNDVATSSGGPGPWPSEAVTHMDTPTSSYSPNPPNEECEIEDFEDTLMVDAMNIPRFSGSSSCTTLNAKIITHLSKDTRGISPLNDNDTPLLLDGQVISYRNAGYLPNRKALDKAAVRFFAEVNSVVYILDQDRFHSWIDDVYVGKEVRASVLVILYLVMALCGDKDPSFHIARSYMDDVIEESSLESVRAIMLMSLYRQREGERSVSWAMLGVAIRISLSLGLHQSIGYNHDTSIYGSEIKRRLWWSLCEFDNWGSCMLGQPSGLGQTENSVSLPSQEFNTTPYTPPGYASSSASLGILIGQISQKLYIQTGDLRSKKQLSNELLEKVRTWNNELPDHLRPNSAIPSCFARATLYLNLKYNYARMLIGRPYMVHSILCSKSHDAVFESRAATCKDANRESVEALMEFYRRDLLSTCLWLDTYFILATSIVLFLRAIEMPCVRKELELFLPVLKTCDQSQVAKYAAQSMEKFLHNPENGVTEPSTVNVADSLARSSRLGQLSDNCHEINYSDLGDLNALGSDCFGLGESFDLDLCAAWNEVSNIVQ</sequence>
<dbReference type="PANTHER" id="PTHR47424">
    <property type="entry name" value="REGULATORY PROTEIN GAL4"/>
    <property type="match status" value="1"/>
</dbReference>
<dbReference type="OrthoDB" id="3266505at2759"/>
<dbReference type="AlphaFoldDB" id="A0A9W9S0B0"/>
<keyword evidence="2" id="KW-0238">DNA-binding</keyword>
<keyword evidence="8" id="KW-1185">Reference proteome</keyword>
<dbReference type="EMBL" id="JAPZBU010000013">
    <property type="protein sequence ID" value="KAJ5369546.1"/>
    <property type="molecule type" value="Genomic_DNA"/>
</dbReference>
<evidence type="ECO:0000256" key="2">
    <source>
        <dbReference type="ARBA" id="ARBA00023125"/>
    </source>
</evidence>
<evidence type="ECO:0000256" key="3">
    <source>
        <dbReference type="ARBA" id="ARBA00023163"/>
    </source>
</evidence>
<dbReference type="GO" id="GO:0006351">
    <property type="term" value="P:DNA-templated transcription"/>
    <property type="evidence" value="ECO:0007669"/>
    <property type="project" value="InterPro"/>
</dbReference>
<evidence type="ECO:0000313" key="8">
    <source>
        <dbReference type="Proteomes" id="UP001147747"/>
    </source>
</evidence>
<feature type="compositionally biased region" description="Polar residues" evidence="5">
    <location>
        <begin position="62"/>
        <end position="74"/>
    </location>
</feature>
<keyword evidence="1" id="KW-0805">Transcription regulation</keyword>
<accession>A0A9W9S0B0</accession>
<dbReference type="CDD" id="cd12148">
    <property type="entry name" value="fungal_TF_MHR"/>
    <property type="match status" value="1"/>
</dbReference>
<evidence type="ECO:0000256" key="1">
    <source>
        <dbReference type="ARBA" id="ARBA00023015"/>
    </source>
</evidence>
<evidence type="ECO:0000256" key="4">
    <source>
        <dbReference type="ARBA" id="ARBA00023242"/>
    </source>
</evidence>
<dbReference type="RefSeq" id="XP_056480784.1">
    <property type="nucleotide sequence ID" value="XM_056638795.1"/>
</dbReference>
<comment type="caution">
    <text evidence="7">The sequence shown here is derived from an EMBL/GenBank/DDBJ whole genome shotgun (WGS) entry which is preliminary data.</text>
</comment>
<evidence type="ECO:0000256" key="5">
    <source>
        <dbReference type="SAM" id="MobiDB-lite"/>
    </source>
</evidence>
<reference evidence="7" key="1">
    <citation type="submission" date="2022-12" db="EMBL/GenBank/DDBJ databases">
        <authorList>
            <person name="Petersen C."/>
        </authorList>
    </citation>
    <scope>NUCLEOTIDE SEQUENCE</scope>
    <source>
        <strain evidence="7">IBT 29677</strain>
    </source>
</reference>
<dbReference type="GeneID" id="81377775"/>
<keyword evidence="4" id="KW-0539">Nucleus</keyword>
<name>A0A9W9S0B0_9EURO</name>
<dbReference type="Proteomes" id="UP001147747">
    <property type="component" value="Unassembled WGS sequence"/>
</dbReference>
<protein>
    <recommendedName>
        <fullName evidence="6">Xylanolytic transcriptional activator regulatory domain-containing protein</fullName>
    </recommendedName>
</protein>
<dbReference type="Pfam" id="PF04082">
    <property type="entry name" value="Fungal_trans"/>
    <property type="match status" value="1"/>
</dbReference>
<feature type="domain" description="Xylanolytic transcriptional activator regulatory" evidence="6">
    <location>
        <begin position="274"/>
        <end position="348"/>
    </location>
</feature>
<dbReference type="GO" id="GO:0008270">
    <property type="term" value="F:zinc ion binding"/>
    <property type="evidence" value="ECO:0007669"/>
    <property type="project" value="InterPro"/>
</dbReference>
<dbReference type="SMART" id="SM00906">
    <property type="entry name" value="Fungal_trans"/>
    <property type="match status" value="1"/>
</dbReference>
<organism evidence="7 8">
    <name type="scientific">Penicillium cosmopolitanum</name>
    <dbReference type="NCBI Taxonomy" id="1131564"/>
    <lineage>
        <taxon>Eukaryota</taxon>
        <taxon>Fungi</taxon>
        <taxon>Dikarya</taxon>
        <taxon>Ascomycota</taxon>
        <taxon>Pezizomycotina</taxon>
        <taxon>Eurotiomycetes</taxon>
        <taxon>Eurotiomycetidae</taxon>
        <taxon>Eurotiales</taxon>
        <taxon>Aspergillaceae</taxon>
        <taxon>Penicillium</taxon>
    </lineage>
</organism>
<reference evidence="7" key="2">
    <citation type="journal article" date="2023" name="IMA Fungus">
        <title>Comparative genomic study of the Penicillium genus elucidates a diverse pangenome and 15 lateral gene transfer events.</title>
        <authorList>
            <person name="Petersen C."/>
            <person name="Sorensen T."/>
            <person name="Nielsen M.R."/>
            <person name="Sondergaard T.E."/>
            <person name="Sorensen J.L."/>
            <person name="Fitzpatrick D.A."/>
            <person name="Frisvad J.C."/>
            <person name="Nielsen K.L."/>
        </authorList>
    </citation>
    <scope>NUCLEOTIDE SEQUENCE</scope>
    <source>
        <strain evidence="7">IBT 29677</strain>
    </source>
</reference>
<dbReference type="PANTHER" id="PTHR47424:SF3">
    <property type="entry name" value="REGULATORY PROTEIN GAL4"/>
    <property type="match status" value="1"/>
</dbReference>
<evidence type="ECO:0000259" key="6">
    <source>
        <dbReference type="SMART" id="SM00906"/>
    </source>
</evidence>
<keyword evidence="3" id="KW-0804">Transcription</keyword>
<dbReference type="GO" id="GO:0003677">
    <property type="term" value="F:DNA binding"/>
    <property type="evidence" value="ECO:0007669"/>
    <property type="project" value="UniProtKB-KW"/>
</dbReference>
<dbReference type="InterPro" id="IPR051127">
    <property type="entry name" value="Fungal_SecMet_Regulators"/>
</dbReference>
<proteinExistence type="predicted"/>
<feature type="region of interest" description="Disordered" evidence="5">
    <location>
        <begin position="54"/>
        <end position="104"/>
    </location>
</feature>
<dbReference type="InterPro" id="IPR007219">
    <property type="entry name" value="XnlR_reg_dom"/>
</dbReference>
<evidence type="ECO:0000313" key="7">
    <source>
        <dbReference type="EMBL" id="KAJ5369546.1"/>
    </source>
</evidence>
<gene>
    <name evidence="7" type="ORF">N7509_014158</name>
</gene>